<accession>A0AAV4J3Q0</accession>
<evidence type="ECO:0000313" key="2">
    <source>
        <dbReference type="Proteomes" id="UP000762676"/>
    </source>
</evidence>
<dbReference type="EMBL" id="BMAT01002854">
    <property type="protein sequence ID" value="GFS15597.1"/>
    <property type="molecule type" value="Genomic_DNA"/>
</dbReference>
<evidence type="ECO:0008006" key="3">
    <source>
        <dbReference type="Google" id="ProtNLM"/>
    </source>
</evidence>
<dbReference type="Proteomes" id="UP000762676">
    <property type="component" value="Unassembled WGS sequence"/>
</dbReference>
<comment type="caution">
    <text evidence="1">The sequence shown here is derived from an EMBL/GenBank/DDBJ whole genome shotgun (WGS) entry which is preliminary data.</text>
</comment>
<proteinExistence type="predicted"/>
<sequence length="143" mass="17062">MYGSSLVTEVEIQSDKLPVSPSEPWSATCTAQLGAQIKWYLTFDYEDLHVNGTQRIRTKQCRAERPHWVNSFVPNLVPTKRPEDRLVTCYYIVTQWENPRERTFFSRLEITRELDDVDYGFYHCEMLRHRSKRLHVMKTSKFE</sequence>
<gene>
    <name evidence="1" type="ORF">ElyMa_001452800</name>
</gene>
<keyword evidence="2" id="KW-1185">Reference proteome</keyword>
<evidence type="ECO:0000313" key="1">
    <source>
        <dbReference type="EMBL" id="GFS15597.1"/>
    </source>
</evidence>
<name>A0AAV4J3Q0_9GAST</name>
<reference evidence="1 2" key="1">
    <citation type="journal article" date="2021" name="Elife">
        <title>Chloroplast acquisition without the gene transfer in kleptoplastic sea slugs, Plakobranchus ocellatus.</title>
        <authorList>
            <person name="Maeda T."/>
            <person name="Takahashi S."/>
            <person name="Yoshida T."/>
            <person name="Shimamura S."/>
            <person name="Takaki Y."/>
            <person name="Nagai Y."/>
            <person name="Toyoda A."/>
            <person name="Suzuki Y."/>
            <person name="Arimoto A."/>
            <person name="Ishii H."/>
            <person name="Satoh N."/>
            <person name="Nishiyama T."/>
            <person name="Hasebe M."/>
            <person name="Maruyama T."/>
            <person name="Minagawa J."/>
            <person name="Obokata J."/>
            <person name="Shigenobu S."/>
        </authorList>
    </citation>
    <scope>NUCLEOTIDE SEQUENCE [LARGE SCALE GENOMIC DNA]</scope>
</reference>
<organism evidence="1 2">
    <name type="scientific">Elysia marginata</name>
    <dbReference type="NCBI Taxonomy" id="1093978"/>
    <lineage>
        <taxon>Eukaryota</taxon>
        <taxon>Metazoa</taxon>
        <taxon>Spiralia</taxon>
        <taxon>Lophotrochozoa</taxon>
        <taxon>Mollusca</taxon>
        <taxon>Gastropoda</taxon>
        <taxon>Heterobranchia</taxon>
        <taxon>Euthyneura</taxon>
        <taxon>Panpulmonata</taxon>
        <taxon>Sacoglossa</taxon>
        <taxon>Placobranchoidea</taxon>
        <taxon>Plakobranchidae</taxon>
        <taxon>Elysia</taxon>
    </lineage>
</organism>
<protein>
    <recommendedName>
        <fullName evidence="3">Ig-like domain-containing protein</fullName>
    </recommendedName>
</protein>
<dbReference type="AlphaFoldDB" id="A0AAV4J3Q0"/>